<keyword evidence="1" id="KW-0812">Transmembrane</keyword>
<dbReference type="Pfam" id="PF00652">
    <property type="entry name" value="Ricin_B_lectin"/>
    <property type="match status" value="1"/>
</dbReference>
<dbReference type="GO" id="GO:0030246">
    <property type="term" value="F:carbohydrate binding"/>
    <property type="evidence" value="ECO:0007669"/>
    <property type="project" value="UniProtKB-KW"/>
</dbReference>
<name>A0A4Q7ZMK7_9ACTN</name>
<comment type="caution">
    <text evidence="3">The sequence shown here is derived from an EMBL/GenBank/DDBJ whole genome shotgun (WGS) entry which is preliminary data.</text>
</comment>
<dbReference type="CDD" id="cd00161">
    <property type="entry name" value="beta-trefoil_Ricin-like"/>
    <property type="match status" value="1"/>
</dbReference>
<accession>A0A4Q7ZMK7</accession>
<gene>
    <name evidence="3" type="ORF">EV385_4085</name>
</gene>
<keyword evidence="1" id="KW-1133">Transmembrane helix</keyword>
<keyword evidence="3" id="KW-0430">Lectin</keyword>
<protein>
    <submittedName>
        <fullName evidence="3">Ricin-type beta-trefoil lectin protein</fullName>
    </submittedName>
</protein>
<dbReference type="RefSeq" id="WP_165449535.1">
    <property type="nucleotide sequence ID" value="NZ_SHKY01000001.1"/>
</dbReference>
<organism evidence="3 4">
    <name type="scientific">Krasilnikovia cinnamomea</name>
    <dbReference type="NCBI Taxonomy" id="349313"/>
    <lineage>
        <taxon>Bacteria</taxon>
        <taxon>Bacillati</taxon>
        <taxon>Actinomycetota</taxon>
        <taxon>Actinomycetes</taxon>
        <taxon>Micromonosporales</taxon>
        <taxon>Micromonosporaceae</taxon>
        <taxon>Krasilnikovia</taxon>
    </lineage>
</organism>
<feature type="domain" description="Ricin B lectin" evidence="2">
    <location>
        <begin position="186"/>
        <end position="344"/>
    </location>
</feature>
<dbReference type="SUPFAM" id="SSF50370">
    <property type="entry name" value="Ricin B-like lectins"/>
    <property type="match status" value="2"/>
</dbReference>
<evidence type="ECO:0000256" key="1">
    <source>
        <dbReference type="SAM" id="Phobius"/>
    </source>
</evidence>
<reference evidence="3 4" key="1">
    <citation type="submission" date="2019-02" db="EMBL/GenBank/DDBJ databases">
        <title>Sequencing the genomes of 1000 actinobacteria strains.</title>
        <authorList>
            <person name="Klenk H.-P."/>
        </authorList>
    </citation>
    <scope>NUCLEOTIDE SEQUENCE [LARGE SCALE GENOMIC DNA]</scope>
    <source>
        <strain evidence="3 4">DSM 45162</strain>
    </source>
</reference>
<evidence type="ECO:0000313" key="3">
    <source>
        <dbReference type="EMBL" id="RZU52237.1"/>
    </source>
</evidence>
<evidence type="ECO:0000259" key="2">
    <source>
        <dbReference type="SMART" id="SM00458"/>
    </source>
</evidence>
<dbReference type="Proteomes" id="UP000292564">
    <property type="component" value="Unassembled WGS sequence"/>
</dbReference>
<feature type="transmembrane region" description="Helical" evidence="1">
    <location>
        <begin position="21"/>
        <end position="41"/>
    </location>
</feature>
<keyword evidence="4" id="KW-1185">Reference proteome</keyword>
<evidence type="ECO:0000313" key="4">
    <source>
        <dbReference type="Proteomes" id="UP000292564"/>
    </source>
</evidence>
<keyword evidence="1" id="KW-0472">Membrane</keyword>
<dbReference type="SMART" id="SM00458">
    <property type="entry name" value="RICIN"/>
    <property type="match status" value="2"/>
</dbReference>
<dbReference type="AlphaFoldDB" id="A0A4Q7ZMK7"/>
<sequence length="541" mass="56931">MRYVPWKAPRSGDADRGSMPLAILLTTVALAGSAAMVPYVVRQADENRNVTRETETLDVAQTGLDVALAQVRAAKDGDDAGFLDALPCSVDGPKTLNPVNPVDASGNPNYYVPYQVKIVYYQAQDPETGALSGPLACPLTKIPAAATFTVIGSNVPGAPLVQGGKDTRTFRSTYTFKTSDAKVVGGAIRLDQPTSPGLCLDSGGTLINPIPAVGAAVKMENCTPANVVPGSAQDRGPMQRFQYTRELNIKLAGSESSTAPDGLCLDAPVSPARKSGDAVKFQPCLGRNPRQQWSLDNSSNFRGTTDGVNLDSTCLNLKTAGKAGDPIVLGSCGGGANQRVFRPEAKVGAGMAELDPVTGLVPTNQLVNYQQFSRCLDVTNHDVNMSYMIAWYCKQAPDGSVSWNQRWTTPAPSTSAVNPTVDRIRTTGSGSPGVCLRSPRSTVATKYVTTVSCAATGTLTDASLKWIVYGATGVDKTRYTIVDVDGNCLTPTDLTVASPDTHGDGTAKVKVAVCDGSDLQKWNAPASFKDKTGLSDTVEVR</sequence>
<dbReference type="Gene3D" id="2.80.10.50">
    <property type="match status" value="2"/>
</dbReference>
<dbReference type="InterPro" id="IPR035992">
    <property type="entry name" value="Ricin_B-like_lectins"/>
</dbReference>
<dbReference type="InterPro" id="IPR000772">
    <property type="entry name" value="Ricin_B_lectin"/>
</dbReference>
<dbReference type="PROSITE" id="PS50231">
    <property type="entry name" value="RICIN_B_LECTIN"/>
    <property type="match status" value="2"/>
</dbReference>
<feature type="domain" description="Ricin B lectin" evidence="2">
    <location>
        <begin position="361"/>
        <end position="525"/>
    </location>
</feature>
<proteinExistence type="predicted"/>
<dbReference type="EMBL" id="SHKY01000001">
    <property type="protein sequence ID" value="RZU52237.1"/>
    <property type="molecule type" value="Genomic_DNA"/>
</dbReference>